<dbReference type="GO" id="GO:0005829">
    <property type="term" value="C:cytosol"/>
    <property type="evidence" value="ECO:0007669"/>
    <property type="project" value="TreeGrafter"/>
</dbReference>
<evidence type="ECO:0000256" key="5">
    <source>
        <dbReference type="ARBA" id="ARBA00022777"/>
    </source>
</evidence>
<keyword evidence="7" id="KW-0460">Magnesium</keyword>
<sequence length="330" mass="35333">MIYWFFSQFVIYRFASQTNVNNYMQRKKLVVVGSCNTDMVIKADRLPIPGETVLGGTFFMNPGGKGANQAVAASRMGGNVTFISKTGNDVFGKQSVVLYNSENINTDYIFSDPNNPSGVALITVDSRGENCIVVASGANASLCPADIEKAGSEIESSDLVLMQLEIPLDTVEYVAELASRKNIKVILNPAPARALSDQLLKNIYIIIPNKSEAEILSGIKVSDYDSARQAADIISAKGCDIVVITLGSQGALIKDHDEYHFVDAVKVDAVDTTAAGDVFCGTVCVGLSEGRTILESVQLAARASAITVTRMGAQSSIPTRAELLTFDQNQ</sequence>
<evidence type="ECO:0000256" key="6">
    <source>
        <dbReference type="ARBA" id="ARBA00022840"/>
    </source>
</evidence>
<evidence type="ECO:0000256" key="4">
    <source>
        <dbReference type="ARBA" id="ARBA00022741"/>
    </source>
</evidence>
<evidence type="ECO:0000256" key="1">
    <source>
        <dbReference type="ARBA" id="ARBA00022490"/>
    </source>
</evidence>
<gene>
    <name evidence="11" type="primary">rbsK_2</name>
    <name evidence="11" type="ORF">SDC9_29394</name>
</gene>
<dbReference type="NCBIfam" id="NF008353">
    <property type="entry name" value="PRK11142.1"/>
    <property type="match status" value="1"/>
</dbReference>
<evidence type="ECO:0000313" key="11">
    <source>
        <dbReference type="EMBL" id="MPL83439.1"/>
    </source>
</evidence>
<dbReference type="InterPro" id="IPR011877">
    <property type="entry name" value="Ribokinase"/>
</dbReference>
<dbReference type="CDD" id="cd01174">
    <property type="entry name" value="ribokinase"/>
    <property type="match status" value="1"/>
</dbReference>
<dbReference type="Gene3D" id="3.40.1190.20">
    <property type="match status" value="1"/>
</dbReference>
<dbReference type="EC" id="2.7.1.15" evidence="11"/>
<dbReference type="GO" id="GO:0046872">
    <property type="term" value="F:metal ion binding"/>
    <property type="evidence" value="ECO:0007669"/>
    <property type="project" value="UniProtKB-KW"/>
</dbReference>
<keyword evidence="1" id="KW-0963">Cytoplasm</keyword>
<dbReference type="InterPro" id="IPR011611">
    <property type="entry name" value="PfkB_dom"/>
</dbReference>
<keyword evidence="5 11" id="KW-0418">Kinase</keyword>
<name>A0A644UWK0_9ZZZZ</name>
<dbReference type="GO" id="GO:0005524">
    <property type="term" value="F:ATP binding"/>
    <property type="evidence" value="ECO:0007669"/>
    <property type="project" value="UniProtKB-KW"/>
</dbReference>
<comment type="caution">
    <text evidence="11">The sequence shown here is derived from an EMBL/GenBank/DDBJ whole genome shotgun (WGS) entry which is preliminary data.</text>
</comment>
<keyword evidence="6" id="KW-0067">ATP-binding</keyword>
<reference evidence="11" key="1">
    <citation type="submission" date="2019-08" db="EMBL/GenBank/DDBJ databases">
        <authorList>
            <person name="Kucharzyk K."/>
            <person name="Murdoch R.W."/>
            <person name="Higgins S."/>
            <person name="Loffler F."/>
        </authorList>
    </citation>
    <scope>NUCLEOTIDE SEQUENCE</scope>
</reference>
<dbReference type="GO" id="GO:0004747">
    <property type="term" value="F:ribokinase activity"/>
    <property type="evidence" value="ECO:0007669"/>
    <property type="project" value="UniProtKB-EC"/>
</dbReference>
<dbReference type="NCBIfam" id="TIGR02152">
    <property type="entry name" value="D_ribokin_bact"/>
    <property type="match status" value="1"/>
</dbReference>
<feature type="domain" description="Carbohydrate kinase PfkB" evidence="10">
    <location>
        <begin position="27"/>
        <end position="320"/>
    </location>
</feature>
<dbReference type="AlphaFoldDB" id="A0A644UWK0"/>
<dbReference type="InterPro" id="IPR029056">
    <property type="entry name" value="Ribokinase-like"/>
</dbReference>
<dbReference type="SUPFAM" id="SSF53613">
    <property type="entry name" value="Ribokinase-like"/>
    <property type="match status" value="1"/>
</dbReference>
<evidence type="ECO:0000256" key="2">
    <source>
        <dbReference type="ARBA" id="ARBA00022679"/>
    </source>
</evidence>
<dbReference type="Pfam" id="PF00294">
    <property type="entry name" value="PfkB"/>
    <property type="match status" value="1"/>
</dbReference>
<evidence type="ECO:0000256" key="7">
    <source>
        <dbReference type="ARBA" id="ARBA00022842"/>
    </source>
</evidence>
<keyword evidence="2 11" id="KW-0808">Transferase</keyword>
<dbReference type="FunFam" id="3.40.1190.20:FF:000012">
    <property type="entry name" value="Ribokinase"/>
    <property type="match status" value="1"/>
</dbReference>
<dbReference type="HAMAP" id="MF_01987">
    <property type="entry name" value="Ribokinase"/>
    <property type="match status" value="1"/>
</dbReference>
<dbReference type="PANTHER" id="PTHR10584:SF166">
    <property type="entry name" value="RIBOKINASE"/>
    <property type="match status" value="1"/>
</dbReference>
<evidence type="ECO:0000256" key="8">
    <source>
        <dbReference type="ARBA" id="ARBA00022958"/>
    </source>
</evidence>
<protein>
    <submittedName>
        <fullName evidence="11">Ribokinase</fullName>
        <ecNumber evidence="11">2.7.1.15</ecNumber>
    </submittedName>
</protein>
<keyword evidence="4" id="KW-0547">Nucleotide-binding</keyword>
<keyword evidence="3" id="KW-0479">Metal-binding</keyword>
<dbReference type="PANTHER" id="PTHR10584">
    <property type="entry name" value="SUGAR KINASE"/>
    <property type="match status" value="1"/>
</dbReference>
<dbReference type="GO" id="GO:0006014">
    <property type="term" value="P:D-ribose metabolic process"/>
    <property type="evidence" value="ECO:0007669"/>
    <property type="project" value="InterPro"/>
</dbReference>
<evidence type="ECO:0000259" key="10">
    <source>
        <dbReference type="Pfam" id="PF00294"/>
    </source>
</evidence>
<evidence type="ECO:0000256" key="9">
    <source>
        <dbReference type="ARBA" id="ARBA00023277"/>
    </source>
</evidence>
<keyword evidence="9" id="KW-0119">Carbohydrate metabolism</keyword>
<dbReference type="PRINTS" id="PR00990">
    <property type="entry name" value="RIBOKINASE"/>
</dbReference>
<dbReference type="EMBL" id="VSSQ01000176">
    <property type="protein sequence ID" value="MPL83439.1"/>
    <property type="molecule type" value="Genomic_DNA"/>
</dbReference>
<keyword evidence="8" id="KW-0630">Potassium</keyword>
<organism evidence="11">
    <name type="scientific">bioreactor metagenome</name>
    <dbReference type="NCBI Taxonomy" id="1076179"/>
    <lineage>
        <taxon>unclassified sequences</taxon>
        <taxon>metagenomes</taxon>
        <taxon>ecological metagenomes</taxon>
    </lineage>
</organism>
<evidence type="ECO:0000256" key="3">
    <source>
        <dbReference type="ARBA" id="ARBA00022723"/>
    </source>
</evidence>
<proteinExistence type="inferred from homology"/>
<accession>A0A644UWK0</accession>
<dbReference type="InterPro" id="IPR002139">
    <property type="entry name" value="Ribo/fructo_kinase"/>
</dbReference>